<protein>
    <submittedName>
        <fullName evidence="4">Ribosomal protein S18 acetylase RimI-like enzyme</fullName>
    </submittedName>
</protein>
<dbReference type="EMBL" id="JAVDYC010000001">
    <property type="protein sequence ID" value="MDR7326095.1"/>
    <property type="molecule type" value="Genomic_DNA"/>
</dbReference>
<evidence type="ECO:0000313" key="4">
    <source>
        <dbReference type="EMBL" id="MDR7326095.1"/>
    </source>
</evidence>
<keyword evidence="5" id="KW-1185">Reference proteome</keyword>
<keyword evidence="1" id="KW-0808">Transferase</keyword>
<keyword evidence="4" id="KW-0689">Ribosomal protein</keyword>
<dbReference type="GO" id="GO:0005840">
    <property type="term" value="C:ribosome"/>
    <property type="evidence" value="ECO:0007669"/>
    <property type="project" value="UniProtKB-KW"/>
</dbReference>
<dbReference type="Gene3D" id="3.40.630.30">
    <property type="match status" value="1"/>
</dbReference>
<dbReference type="CDD" id="cd04301">
    <property type="entry name" value="NAT_SF"/>
    <property type="match status" value="1"/>
</dbReference>
<comment type="caution">
    <text evidence="4">The sequence shown here is derived from an EMBL/GenBank/DDBJ whole genome shotgun (WGS) entry which is preliminary data.</text>
</comment>
<gene>
    <name evidence="4" type="ORF">J2S44_006345</name>
</gene>
<keyword evidence="2" id="KW-0012">Acyltransferase</keyword>
<dbReference type="GO" id="GO:0016747">
    <property type="term" value="F:acyltransferase activity, transferring groups other than amino-acyl groups"/>
    <property type="evidence" value="ECO:0007669"/>
    <property type="project" value="InterPro"/>
</dbReference>
<dbReference type="RefSeq" id="WP_310421344.1">
    <property type="nucleotide sequence ID" value="NZ_JAVDYC010000001.1"/>
</dbReference>
<dbReference type="InterPro" id="IPR016181">
    <property type="entry name" value="Acyl_CoA_acyltransferase"/>
</dbReference>
<dbReference type="InterPro" id="IPR050832">
    <property type="entry name" value="Bact_Acetyltransf"/>
</dbReference>
<dbReference type="Proteomes" id="UP001183629">
    <property type="component" value="Unassembled WGS sequence"/>
</dbReference>
<keyword evidence="4" id="KW-0687">Ribonucleoprotein</keyword>
<reference evidence="4 5" key="1">
    <citation type="submission" date="2023-07" db="EMBL/GenBank/DDBJ databases">
        <title>Sequencing the genomes of 1000 actinobacteria strains.</title>
        <authorList>
            <person name="Klenk H.-P."/>
        </authorList>
    </citation>
    <scope>NUCLEOTIDE SEQUENCE [LARGE SCALE GENOMIC DNA]</scope>
    <source>
        <strain evidence="4 5">DSM 44711</strain>
    </source>
</reference>
<feature type="domain" description="N-acetyltransferase" evidence="3">
    <location>
        <begin position="4"/>
        <end position="146"/>
    </location>
</feature>
<dbReference type="InterPro" id="IPR000182">
    <property type="entry name" value="GNAT_dom"/>
</dbReference>
<dbReference type="PANTHER" id="PTHR43877">
    <property type="entry name" value="AMINOALKYLPHOSPHONATE N-ACETYLTRANSFERASE-RELATED-RELATED"/>
    <property type="match status" value="1"/>
</dbReference>
<dbReference type="PROSITE" id="PS51186">
    <property type="entry name" value="GNAT"/>
    <property type="match status" value="1"/>
</dbReference>
<dbReference type="Pfam" id="PF00583">
    <property type="entry name" value="Acetyltransf_1"/>
    <property type="match status" value="1"/>
</dbReference>
<evidence type="ECO:0000256" key="2">
    <source>
        <dbReference type="ARBA" id="ARBA00023315"/>
    </source>
</evidence>
<organism evidence="4 5">
    <name type="scientific">Catenuloplanes niger</name>
    <dbReference type="NCBI Taxonomy" id="587534"/>
    <lineage>
        <taxon>Bacteria</taxon>
        <taxon>Bacillati</taxon>
        <taxon>Actinomycetota</taxon>
        <taxon>Actinomycetes</taxon>
        <taxon>Micromonosporales</taxon>
        <taxon>Micromonosporaceae</taxon>
        <taxon>Catenuloplanes</taxon>
    </lineage>
</organism>
<proteinExistence type="predicted"/>
<evidence type="ECO:0000313" key="5">
    <source>
        <dbReference type="Proteomes" id="UP001183629"/>
    </source>
</evidence>
<dbReference type="SUPFAM" id="SSF55729">
    <property type="entry name" value="Acyl-CoA N-acyltransferases (Nat)"/>
    <property type="match status" value="2"/>
</dbReference>
<name>A0AAE4CVC6_9ACTN</name>
<sequence length="304" mass="32104">MTEAGIRAYEKRDLDAAVELLDLTSAADARTRWRRLLAEDRVRAVVAESGGRVVGAALIGAVADYRGQRAIGLGVAAAARGRGIGTALAAELRRMDRDAAPEAGPIAMTVRDDQPAGLRFAERLGLQVYNHCTGWTIALDDPRSLRSAAEVAATRSGVRLTTATVRESRARFVAAAADSLTGMPTDTPIDLERFAAHMPDHALVLFAEDADGTAGVCLIRPDGDAGGWHTSYTGVATRARRRGVARALKLGSFAAAAEHGGTAMHGENDDRNAPMLALSAAVGMRRGLGYWSLVTDRLTAPVRP</sequence>
<evidence type="ECO:0000259" key="3">
    <source>
        <dbReference type="PROSITE" id="PS51186"/>
    </source>
</evidence>
<evidence type="ECO:0000256" key="1">
    <source>
        <dbReference type="ARBA" id="ARBA00022679"/>
    </source>
</evidence>
<dbReference type="AlphaFoldDB" id="A0AAE4CVC6"/>
<accession>A0AAE4CVC6</accession>